<dbReference type="InterPro" id="IPR019594">
    <property type="entry name" value="Glu/Gly-bd"/>
</dbReference>
<evidence type="ECO:0000313" key="13">
    <source>
        <dbReference type="Proteomes" id="UP000502823"/>
    </source>
</evidence>
<keyword evidence="9" id="KW-1071">Ligand-gated ion channel</keyword>
<accession>A0A6L2PLX0</accession>
<protein>
    <recommendedName>
        <fullName evidence="11">Ionotropic glutamate receptor L-glutamate and glycine-binding domain-containing protein</fullName>
    </recommendedName>
</protein>
<evidence type="ECO:0000256" key="3">
    <source>
        <dbReference type="ARBA" id="ARBA00022692"/>
    </source>
</evidence>
<reference evidence="13" key="1">
    <citation type="submission" date="2020-01" db="EMBL/GenBank/DDBJ databases">
        <title>Draft genome sequence of the Termite Coptotermes fromosanus.</title>
        <authorList>
            <person name="Itakura S."/>
            <person name="Yosikawa Y."/>
            <person name="Umezawa K."/>
        </authorList>
    </citation>
    <scope>NUCLEOTIDE SEQUENCE [LARGE SCALE GENOMIC DNA]</scope>
</reference>
<feature type="non-terminal residue" evidence="12">
    <location>
        <position position="1"/>
    </location>
</feature>
<feature type="domain" description="Ionotropic glutamate receptor L-glutamate and glycine-binding" evidence="11">
    <location>
        <begin position="4"/>
        <end position="58"/>
    </location>
</feature>
<comment type="caution">
    <text evidence="12">The sequence shown here is derived from an EMBL/GenBank/DDBJ whole genome shotgun (WGS) entry which is preliminary data.</text>
</comment>
<keyword evidence="5" id="KW-0406">Ion transport</keyword>
<dbReference type="Proteomes" id="UP000502823">
    <property type="component" value="Unassembled WGS sequence"/>
</dbReference>
<evidence type="ECO:0000256" key="8">
    <source>
        <dbReference type="ARBA" id="ARBA00023180"/>
    </source>
</evidence>
<keyword evidence="10" id="KW-0407">Ion channel</keyword>
<evidence type="ECO:0000256" key="1">
    <source>
        <dbReference type="ARBA" id="ARBA00004141"/>
    </source>
</evidence>
<evidence type="ECO:0000313" key="12">
    <source>
        <dbReference type="EMBL" id="GFG31548.1"/>
    </source>
</evidence>
<dbReference type="SUPFAM" id="SSF53850">
    <property type="entry name" value="Periplasmic binding protein-like II"/>
    <property type="match status" value="1"/>
</dbReference>
<evidence type="ECO:0000256" key="2">
    <source>
        <dbReference type="ARBA" id="ARBA00022448"/>
    </source>
</evidence>
<dbReference type="EMBL" id="BLKM01000318">
    <property type="protein sequence ID" value="GFG31548.1"/>
    <property type="molecule type" value="Genomic_DNA"/>
</dbReference>
<keyword evidence="4" id="KW-1133">Transmembrane helix</keyword>
<evidence type="ECO:0000256" key="5">
    <source>
        <dbReference type="ARBA" id="ARBA00023065"/>
    </source>
</evidence>
<dbReference type="GO" id="GO:0016020">
    <property type="term" value="C:membrane"/>
    <property type="evidence" value="ECO:0007669"/>
    <property type="project" value="UniProtKB-SubCell"/>
</dbReference>
<dbReference type="SMART" id="SM00918">
    <property type="entry name" value="Lig_chan-Glu_bd"/>
    <property type="match status" value="1"/>
</dbReference>
<keyword evidence="7" id="KW-0675">Receptor</keyword>
<keyword evidence="13" id="KW-1185">Reference proteome</keyword>
<proteinExistence type="predicted"/>
<keyword evidence="8" id="KW-0325">Glycoprotein</keyword>
<keyword evidence="6" id="KW-0472">Membrane</keyword>
<dbReference type="GO" id="GO:0015276">
    <property type="term" value="F:ligand-gated monoatomic ion channel activity"/>
    <property type="evidence" value="ECO:0007669"/>
    <property type="project" value="InterPro"/>
</dbReference>
<dbReference type="Pfam" id="PF10613">
    <property type="entry name" value="Lig_chan-Glu_bd"/>
    <property type="match status" value="1"/>
</dbReference>
<dbReference type="Gene3D" id="3.40.190.10">
    <property type="entry name" value="Periplasmic binding protein-like II"/>
    <property type="match status" value="1"/>
</dbReference>
<dbReference type="AlphaFoldDB" id="A0A6L2PLX0"/>
<sequence>TEAERHELKGPSGFMGDLWHLLEEKINFTTELQLPPENVYGKQMKNGSWNGIMGLMARKEVDVTSVELTMEKMRSEVVDYIAPLINDR</sequence>
<evidence type="ECO:0000259" key="11">
    <source>
        <dbReference type="SMART" id="SM00918"/>
    </source>
</evidence>
<evidence type="ECO:0000256" key="4">
    <source>
        <dbReference type="ARBA" id="ARBA00022989"/>
    </source>
</evidence>
<gene>
    <name evidence="12" type="ORF">Cfor_00459</name>
</gene>
<dbReference type="OrthoDB" id="413361at2759"/>
<keyword evidence="3" id="KW-0812">Transmembrane</keyword>
<keyword evidence="2" id="KW-0813">Transport</keyword>
<organism evidence="12 13">
    <name type="scientific">Coptotermes formosanus</name>
    <name type="common">Formosan subterranean termite</name>
    <dbReference type="NCBI Taxonomy" id="36987"/>
    <lineage>
        <taxon>Eukaryota</taxon>
        <taxon>Metazoa</taxon>
        <taxon>Ecdysozoa</taxon>
        <taxon>Arthropoda</taxon>
        <taxon>Hexapoda</taxon>
        <taxon>Insecta</taxon>
        <taxon>Pterygota</taxon>
        <taxon>Neoptera</taxon>
        <taxon>Polyneoptera</taxon>
        <taxon>Dictyoptera</taxon>
        <taxon>Blattodea</taxon>
        <taxon>Blattoidea</taxon>
        <taxon>Termitoidae</taxon>
        <taxon>Rhinotermitidae</taxon>
        <taxon>Coptotermes</taxon>
    </lineage>
</organism>
<comment type="subcellular location">
    <subcellularLocation>
        <location evidence="1">Membrane</location>
        <topology evidence="1">Multi-pass membrane protein</topology>
    </subcellularLocation>
</comment>
<evidence type="ECO:0000256" key="10">
    <source>
        <dbReference type="ARBA" id="ARBA00023303"/>
    </source>
</evidence>
<evidence type="ECO:0000256" key="6">
    <source>
        <dbReference type="ARBA" id="ARBA00023136"/>
    </source>
</evidence>
<dbReference type="InParanoid" id="A0A6L2PLX0"/>
<name>A0A6L2PLX0_COPFO</name>
<evidence type="ECO:0000256" key="9">
    <source>
        <dbReference type="ARBA" id="ARBA00023286"/>
    </source>
</evidence>
<evidence type="ECO:0000256" key="7">
    <source>
        <dbReference type="ARBA" id="ARBA00023170"/>
    </source>
</evidence>